<dbReference type="GO" id="GO:0004519">
    <property type="term" value="F:endonuclease activity"/>
    <property type="evidence" value="ECO:0007669"/>
    <property type="project" value="UniProtKB-KW"/>
</dbReference>
<dbReference type="AlphaFoldDB" id="A0A5N5XF31"/>
<dbReference type="Pfam" id="PF12928">
    <property type="entry name" value="tRNA_int_end_N2"/>
    <property type="match status" value="1"/>
</dbReference>
<dbReference type="PANTHER" id="PTHR21027:SF1">
    <property type="entry name" value="TRNA-SPLICING ENDONUCLEASE SUBUNIT SEN54"/>
    <property type="match status" value="1"/>
</dbReference>
<dbReference type="InterPro" id="IPR024337">
    <property type="entry name" value="tRNA_splic_suSen54"/>
</dbReference>
<dbReference type="EMBL" id="ML732151">
    <property type="protein sequence ID" value="KAB8079339.1"/>
    <property type="molecule type" value="Genomic_DNA"/>
</dbReference>
<dbReference type="OrthoDB" id="408683at2759"/>
<evidence type="ECO:0000259" key="4">
    <source>
        <dbReference type="Pfam" id="PF12928"/>
    </source>
</evidence>
<dbReference type="GO" id="GO:0000379">
    <property type="term" value="P:tRNA-type intron splice site recognition and cleavage"/>
    <property type="evidence" value="ECO:0007669"/>
    <property type="project" value="TreeGrafter"/>
</dbReference>
<comment type="similarity">
    <text evidence="1">Belongs to the SEN54 family.</text>
</comment>
<evidence type="ECO:0000313" key="6">
    <source>
        <dbReference type="Proteomes" id="UP000326565"/>
    </source>
</evidence>
<feature type="compositionally biased region" description="Basic residues" evidence="3">
    <location>
        <begin position="442"/>
        <end position="453"/>
    </location>
</feature>
<keyword evidence="5" id="KW-0378">Hydrolase</keyword>
<feature type="region of interest" description="Disordered" evidence="3">
    <location>
        <begin position="434"/>
        <end position="453"/>
    </location>
</feature>
<keyword evidence="5" id="KW-0540">Nuclease</keyword>
<evidence type="ECO:0000256" key="1">
    <source>
        <dbReference type="ARBA" id="ARBA00005736"/>
    </source>
</evidence>
<evidence type="ECO:0000256" key="2">
    <source>
        <dbReference type="ARBA" id="ARBA00022694"/>
    </source>
</evidence>
<dbReference type="Proteomes" id="UP000326565">
    <property type="component" value="Unassembled WGS sequence"/>
</dbReference>
<reference evidence="5 6" key="1">
    <citation type="submission" date="2019-04" db="EMBL/GenBank/DDBJ databases">
        <title>Friends and foes A comparative genomics study of 23 Aspergillus species from section Flavi.</title>
        <authorList>
            <consortium name="DOE Joint Genome Institute"/>
            <person name="Kjaerbolling I."/>
            <person name="Vesth T."/>
            <person name="Frisvad J.C."/>
            <person name="Nybo J.L."/>
            <person name="Theobald S."/>
            <person name="Kildgaard S."/>
            <person name="Isbrandt T."/>
            <person name="Kuo A."/>
            <person name="Sato A."/>
            <person name="Lyhne E.K."/>
            <person name="Kogle M.E."/>
            <person name="Wiebenga A."/>
            <person name="Kun R.S."/>
            <person name="Lubbers R.J."/>
            <person name="Makela M.R."/>
            <person name="Barry K."/>
            <person name="Chovatia M."/>
            <person name="Clum A."/>
            <person name="Daum C."/>
            <person name="Haridas S."/>
            <person name="He G."/>
            <person name="LaButti K."/>
            <person name="Lipzen A."/>
            <person name="Mondo S."/>
            <person name="Riley R."/>
            <person name="Salamov A."/>
            <person name="Simmons B.A."/>
            <person name="Magnuson J.K."/>
            <person name="Henrissat B."/>
            <person name="Mortensen U.H."/>
            <person name="Larsen T.O."/>
            <person name="Devries R.P."/>
            <person name="Grigoriev I.V."/>
            <person name="Machida M."/>
            <person name="Baker S.E."/>
            <person name="Andersen M.R."/>
        </authorList>
    </citation>
    <scope>NUCLEOTIDE SEQUENCE [LARGE SCALE GENOMIC DNA]</scope>
    <source>
        <strain evidence="5 6">CBS 151.66</strain>
    </source>
</reference>
<keyword evidence="6" id="KW-1185">Reference proteome</keyword>
<feature type="region of interest" description="Disordered" evidence="3">
    <location>
        <begin position="96"/>
        <end position="135"/>
    </location>
</feature>
<keyword evidence="5" id="KW-0255">Endonuclease</keyword>
<dbReference type="InterPro" id="IPR024336">
    <property type="entry name" value="tRNA_splic_suSen54_N"/>
</dbReference>
<gene>
    <name evidence="5" type="ORF">BDV29DRAFT_164826</name>
</gene>
<sequence>MADTDEAAIHLPSHDSATHIETDLSDETQDFRMLNNLSFLTDTSSATLPKRGEKDFEPNPTLYQADILDASRQAMHNALAHPRLHNPKNQIVGIYAPDGPAPPRTLTPSKSLDTIAENDTPPPTNAADTEEAESKKPIATGVTVHPDSCVYVTNPKGQYFKNIGRADRWNRIWLLPEEALYMIERGSLDIRWPKLATGCEDDGETDDSGIPLSLQAAYANFIGRGGLTVDRYSVYSGLRRLGYTLTRAPGWYDEAEEDVGDPESNRRLGPGLAGVYGQFMKWLYSSNTTATGPVAGLGIHRSYNDIYRKLSIIPSYDPLAPRSQPSKTKPPFRVVFHVYKPSTQFRKSAPPAPDFRIAVVNARTQPTVPTLDQLGTLLESTPLDPPKGEKMERMLYMRLRHGYRSVVLAVVDQGVVSYLRIADAAFGKEKLYEKVGPAGNKRGAHPRPKPKGR</sequence>
<accession>A0A5N5XF31</accession>
<name>A0A5N5XF31_9EURO</name>
<evidence type="ECO:0000256" key="3">
    <source>
        <dbReference type="SAM" id="MobiDB-lite"/>
    </source>
</evidence>
<organism evidence="5 6">
    <name type="scientific">Aspergillus leporis</name>
    <dbReference type="NCBI Taxonomy" id="41062"/>
    <lineage>
        <taxon>Eukaryota</taxon>
        <taxon>Fungi</taxon>
        <taxon>Dikarya</taxon>
        <taxon>Ascomycota</taxon>
        <taxon>Pezizomycotina</taxon>
        <taxon>Eurotiomycetes</taxon>
        <taxon>Eurotiomycetidae</taxon>
        <taxon>Eurotiales</taxon>
        <taxon>Aspergillaceae</taxon>
        <taxon>Aspergillus</taxon>
        <taxon>Aspergillus subgen. Circumdati</taxon>
    </lineage>
</organism>
<dbReference type="GO" id="GO:0000214">
    <property type="term" value="C:tRNA-intron endonuclease complex"/>
    <property type="evidence" value="ECO:0007669"/>
    <property type="project" value="TreeGrafter"/>
</dbReference>
<keyword evidence="2" id="KW-0819">tRNA processing</keyword>
<evidence type="ECO:0000313" key="5">
    <source>
        <dbReference type="EMBL" id="KAB8079339.1"/>
    </source>
</evidence>
<protein>
    <submittedName>
        <fullName evidence="5">Putative tRNA splicing endonuclease subunit</fullName>
    </submittedName>
</protein>
<proteinExistence type="inferred from homology"/>
<dbReference type="PANTHER" id="PTHR21027">
    <property type="entry name" value="TRNA-SPLICING ENDONUCLEASE SUBUNIT SEN54"/>
    <property type="match status" value="1"/>
</dbReference>
<feature type="domain" description="tRNA-splicing endonuclease subunit Sen54 N-terminal" evidence="4">
    <location>
        <begin position="76"/>
        <end position="192"/>
    </location>
</feature>